<organism evidence="6 7">
    <name type="scientific">Cannabis sativa</name>
    <name type="common">Hemp</name>
    <name type="synonym">Marijuana</name>
    <dbReference type="NCBI Taxonomy" id="3483"/>
    <lineage>
        <taxon>Eukaryota</taxon>
        <taxon>Viridiplantae</taxon>
        <taxon>Streptophyta</taxon>
        <taxon>Embryophyta</taxon>
        <taxon>Tracheophyta</taxon>
        <taxon>Spermatophyta</taxon>
        <taxon>Magnoliopsida</taxon>
        <taxon>eudicotyledons</taxon>
        <taxon>Gunneridae</taxon>
        <taxon>Pentapetalae</taxon>
        <taxon>rosids</taxon>
        <taxon>fabids</taxon>
        <taxon>Rosales</taxon>
        <taxon>Cannabaceae</taxon>
        <taxon>Cannabis</taxon>
    </lineage>
</organism>
<dbReference type="EMBL" id="JAATIP010000007">
    <property type="protein sequence ID" value="KAF4395300.1"/>
    <property type="molecule type" value="Genomic_DNA"/>
</dbReference>
<accession>A0A7J6HLA3</accession>
<dbReference type="SUPFAM" id="SSF54001">
    <property type="entry name" value="Cysteine proteinases"/>
    <property type="match status" value="1"/>
</dbReference>
<dbReference type="Gene3D" id="3.40.395.10">
    <property type="entry name" value="Adenoviral Proteinase, Chain A"/>
    <property type="match status" value="1"/>
</dbReference>
<dbReference type="GO" id="GO:0006508">
    <property type="term" value="P:proteolysis"/>
    <property type="evidence" value="ECO:0007669"/>
    <property type="project" value="UniProtKB-KW"/>
</dbReference>
<evidence type="ECO:0000313" key="6">
    <source>
        <dbReference type="EMBL" id="KAF4395300.1"/>
    </source>
</evidence>
<evidence type="ECO:0000313" key="7">
    <source>
        <dbReference type="Proteomes" id="UP000525078"/>
    </source>
</evidence>
<evidence type="ECO:0000256" key="4">
    <source>
        <dbReference type="SAM" id="MobiDB-lite"/>
    </source>
</evidence>
<dbReference type="PANTHER" id="PTHR33022">
    <property type="entry name" value="DUF1985 DOMAIN-CONTAINING PROTEIN"/>
    <property type="match status" value="1"/>
</dbReference>
<keyword evidence="3" id="KW-0378">Hydrolase</keyword>
<dbReference type="Pfam" id="PF02902">
    <property type="entry name" value="Peptidase_C48"/>
    <property type="match status" value="1"/>
</dbReference>
<feature type="region of interest" description="Disordered" evidence="4">
    <location>
        <begin position="1"/>
        <end position="91"/>
    </location>
</feature>
<feature type="domain" description="Ubiquitin-like protease family profile" evidence="5">
    <location>
        <begin position="206"/>
        <end position="263"/>
    </location>
</feature>
<reference evidence="6 7" key="1">
    <citation type="journal article" date="2020" name="bioRxiv">
        <title>Sequence and annotation of 42 cannabis genomes reveals extensive copy number variation in cannabinoid synthesis and pathogen resistance genes.</title>
        <authorList>
            <person name="Mckernan K.J."/>
            <person name="Helbert Y."/>
            <person name="Kane L.T."/>
            <person name="Ebling H."/>
            <person name="Zhang L."/>
            <person name="Liu B."/>
            <person name="Eaton Z."/>
            <person name="Mclaughlin S."/>
            <person name="Kingan S."/>
            <person name="Baybayan P."/>
            <person name="Concepcion G."/>
            <person name="Jordan M."/>
            <person name="Riva A."/>
            <person name="Barbazuk W."/>
            <person name="Harkins T."/>
        </authorList>
    </citation>
    <scope>NUCLEOTIDE SEQUENCE [LARGE SCALE GENOMIC DNA]</scope>
    <source>
        <strain evidence="7">cv. Jamaican Lion 4</strain>
        <tissue evidence="6">Leaf</tissue>
    </source>
</reference>
<comment type="similarity">
    <text evidence="1">Belongs to the peptidase C48 family.</text>
</comment>
<sequence>MNKKLDILIESSHAAHTHTRTQFDDALRTSENDDDEESISEEDDDAKNEDDKGDDDHEDGTDDDDDDDDDDLDEAGLGVGQDEAAFGDDRNDEGVVVAKVVSKDNDTDKVDSSSKNVNIADAKKSDHFKPLAEVNRSEQHQIDGEKIDVDATIATVVNAGDNLIVSSNLVSGFAEISKKNNLEMVVFQETPILHFRGLRNESKFSTIEPFPIVAIDGLPEQVTSDCGVFVASFAEYFIDGEPFPSSNFDVEVHRDRLAVSFYHYGMKKQLENIESESEAPPSLPKK</sequence>
<dbReference type="Proteomes" id="UP000525078">
    <property type="component" value="Unassembled WGS sequence"/>
</dbReference>
<evidence type="ECO:0000256" key="2">
    <source>
        <dbReference type="ARBA" id="ARBA00022670"/>
    </source>
</evidence>
<name>A0A7J6HLA3_CANSA</name>
<dbReference type="InterPro" id="IPR038765">
    <property type="entry name" value="Papain-like_cys_pep_sf"/>
</dbReference>
<comment type="caution">
    <text evidence="6">The sequence shown here is derived from an EMBL/GenBank/DDBJ whole genome shotgun (WGS) entry which is preliminary data.</text>
</comment>
<dbReference type="PANTHER" id="PTHR33022:SF21">
    <property type="entry name" value="UBIQUITIN-LIKE PROTEASE FAMILY PROFILE DOMAIN-CONTAINING PROTEIN"/>
    <property type="match status" value="1"/>
</dbReference>
<feature type="compositionally biased region" description="Acidic residues" evidence="4">
    <location>
        <begin position="32"/>
        <end position="74"/>
    </location>
</feature>
<dbReference type="GO" id="GO:0008234">
    <property type="term" value="F:cysteine-type peptidase activity"/>
    <property type="evidence" value="ECO:0007669"/>
    <property type="project" value="InterPro"/>
</dbReference>
<feature type="compositionally biased region" description="Basic and acidic residues" evidence="4">
    <location>
        <begin position="21"/>
        <end position="31"/>
    </location>
</feature>
<keyword evidence="2" id="KW-0645">Protease</keyword>
<dbReference type="InterPro" id="IPR003653">
    <property type="entry name" value="Peptidase_C48_C"/>
</dbReference>
<evidence type="ECO:0000256" key="1">
    <source>
        <dbReference type="ARBA" id="ARBA00005234"/>
    </source>
</evidence>
<gene>
    <name evidence="6" type="ORF">F8388_001687</name>
</gene>
<proteinExistence type="inferred from homology"/>
<evidence type="ECO:0000259" key="5">
    <source>
        <dbReference type="Pfam" id="PF02902"/>
    </source>
</evidence>
<protein>
    <recommendedName>
        <fullName evidence="5">Ubiquitin-like protease family profile domain-containing protein</fullName>
    </recommendedName>
</protein>
<evidence type="ECO:0000256" key="3">
    <source>
        <dbReference type="ARBA" id="ARBA00022801"/>
    </source>
</evidence>
<dbReference type="AlphaFoldDB" id="A0A7J6HLA3"/>